<dbReference type="EMBL" id="KF680548">
    <property type="protein sequence ID" value="AHC32084.1"/>
    <property type="molecule type" value="Genomic_DNA"/>
</dbReference>
<dbReference type="Proteomes" id="UP000041770">
    <property type="component" value="Unassembled WGS sequence"/>
</dbReference>
<evidence type="ECO:0000313" key="7">
    <source>
        <dbReference type="Proteomes" id="UP000323819"/>
    </source>
</evidence>
<dbReference type="PATRIC" id="fig|666.1969.peg.3664"/>
<dbReference type="Proteomes" id="UP001196338">
    <property type="component" value="Unassembled WGS sequence"/>
</dbReference>
<dbReference type="EMBL" id="CWQY01000060">
    <property type="protein sequence ID" value="CSD37897.1"/>
    <property type="molecule type" value="Genomic_DNA"/>
</dbReference>
<evidence type="ECO:0000313" key="2">
    <source>
        <dbReference type="EMBL" id="CSD37897.1"/>
    </source>
</evidence>
<keyword evidence="2" id="KW-0255">Endonuclease</keyword>
<reference evidence="4 8" key="4">
    <citation type="submission" date="2018-09" db="EMBL/GenBank/DDBJ databases">
        <title>Genomic epidemiology reveals two lineages of Vibrio cholerae that can cause global cholera epidemics despite absence of cholera toxin gene.</title>
        <authorList>
            <person name="Wang H."/>
            <person name="Zen W."/>
            <person name="Yu H."/>
            <person name="Zhang W."/>
            <person name="Pan J."/>
            <person name="Yang C."/>
            <person name="Cui Y."/>
        </authorList>
    </citation>
    <scope>NUCLEOTIDE SEQUENCE [LARGE SCALE GENOMIC DNA]</scope>
    <source>
        <strain evidence="4 8">00-1_S85</strain>
    </source>
</reference>
<reference evidence="1" key="1">
    <citation type="submission" date="2013-09" db="EMBL/GenBank/DDBJ databases">
        <authorList>
            <person name="Zhang C.C."/>
            <person name="Pang B."/>
            <person name="Zhou Z.M."/>
        </authorList>
    </citation>
    <scope>NUCLEOTIDE SEQUENCE</scope>
    <source>
        <strain evidence="1">JX20062026</strain>
    </source>
</reference>
<dbReference type="AlphaFoldDB" id="A0A085Q6Y5"/>
<organism evidence="1">
    <name type="scientific">Vibrio cholerae</name>
    <dbReference type="NCBI Taxonomy" id="666"/>
    <lineage>
        <taxon>Bacteria</taxon>
        <taxon>Pseudomonadati</taxon>
        <taxon>Pseudomonadota</taxon>
        <taxon>Gammaproteobacteria</taxon>
        <taxon>Vibrionales</taxon>
        <taxon>Vibrionaceae</taxon>
        <taxon>Vibrio</taxon>
    </lineage>
</organism>
<keyword evidence="2" id="KW-0540">Nuclease</keyword>
<dbReference type="OMA" id="IPVCANC"/>
<proteinExistence type="predicted"/>
<evidence type="ECO:0000313" key="4">
    <source>
        <dbReference type="EMBL" id="MVD25470.1"/>
    </source>
</evidence>
<evidence type="ECO:0000313" key="1">
    <source>
        <dbReference type="EMBL" id="AHC32084.1"/>
    </source>
</evidence>
<evidence type="ECO:0000313" key="5">
    <source>
        <dbReference type="EMBL" id="TXX66918.1"/>
    </source>
</evidence>
<keyword evidence="2" id="KW-0378">Hydrolase</keyword>
<sequence length="234" mass="27049">MSRKKFMESVGATCSNWNWSWSFVNHEERFVVFGHWDVHKDGLIFDESWKGPGRKQSLEHISLIQNNGYRLKTFPMQYDQTETGTAKIKSFDWILEEKHLAGVDGLWYALNYSESVDITSIEEVVHPETYIEGATKEISVNAYERNPDARAKCILHYGCKCYVCKFDFQEVYGDIGKGFIHVHHEVSLAEIKKEYSVDPIKDLKPLCPNCHGIIHRTHPPISVDSLINLLRSRN</sequence>
<gene>
    <name evidence="4" type="ORF">D6U24_19290</name>
    <name evidence="2" type="ORF">ERS013200_04024</name>
    <name evidence="5" type="ORF">FXF03_03560</name>
    <name evidence="3" type="ORF">KIN13_18185</name>
</gene>
<dbReference type="KEGG" id="vcq:EN18_00255"/>
<evidence type="ECO:0000313" key="3">
    <source>
        <dbReference type="EMBL" id="MBS7675343.1"/>
    </source>
</evidence>
<evidence type="ECO:0000313" key="8">
    <source>
        <dbReference type="Proteomes" id="UP000471242"/>
    </source>
</evidence>
<dbReference type="RefSeq" id="WP_000087610.1">
    <property type="nucleotide sequence ID" value="NZ_AP018677.1"/>
</dbReference>
<name>A0A085Q6Y5_VIBCL</name>
<dbReference type="GO" id="GO:0004519">
    <property type="term" value="F:endonuclease activity"/>
    <property type="evidence" value="ECO:0007669"/>
    <property type="project" value="UniProtKB-KW"/>
</dbReference>
<dbReference type="EMBL" id="QZRB01000047">
    <property type="protein sequence ID" value="MVD25470.1"/>
    <property type="molecule type" value="Genomic_DNA"/>
</dbReference>
<reference evidence="3" key="6">
    <citation type="submission" date="2021-05" db="EMBL/GenBank/DDBJ databases">
        <authorList>
            <person name="Stine C."/>
        </authorList>
    </citation>
    <scope>NUCLEOTIDE SEQUENCE</scope>
    <source>
        <strain evidence="3">TDS0091212</strain>
    </source>
</reference>
<reference evidence="5 7" key="5">
    <citation type="submission" date="2019-06" db="EMBL/GenBank/DDBJ databases">
        <title>Vibrio cholerae phylogeny based on whole-genome sequencing reveals genetic diversity and population strucutre.</title>
        <authorList>
            <person name="Zhiqiu Y."/>
            <person name="Bin L."/>
            <person name="Lingyan J."/>
        </authorList>
    </citation>
    <scope>NUCLEOTIDE SEQUENCE [LARGE SCALE GENOMIC DNA]</scope>
    <source>
        <strain evidence="5 7">N2814</strain>
    </source>
</reference>
<dbReference type="Proteomes" id="UP000323819">
    <property type="component" value="Unassembled WGS sequence"/>
</dbReference>
<dbReference type="EMBL" id="VSIJ01000012">
    <property type="protein sequence ID" value="TXX66918.1"/>
    <property type="molecule type" value="Genomic_DNA"/>
</dbReference>
<dbReference type="Proteomes" id="UP000471242">
    <property type="component" value="Unassembled WGS sequence"/>
</dbReference>
<protein>
    <submittedName>
        <fullName evidence="2">HNH endonuclease</fullName>
    </submittedName>
</protein>
<dbReference type="EMBL" id="JAHBND010000708">
    <property type="protein sequence ID" value="MBS7675343.1"/>
    <property type="molecule type" value="Genomic_DNA"/>
</dbReference>
<evidence type="ECO:0000313" key="6">
    <source>
        <dbReference type="Proteomes" id="UP000041770"/>
    </source>
</evidence>
<reference evidence="1" key="2">
    <citation type="journal article" date="2014" name="Infect. Genet. Evol.">
        <title>The purifying trend in the chromosomal integron in Vibrio cholerae strains during the seventh pandemic.</title>
        <authorList>
            <person name="Zhang C."/>
            <person name="Pang B."/>
            <person name="Zhou Z."/>
            <person name="Wang H."/>
            <person name="Zhou H."/>
            <person name="Lu X."/>
            <person name="Du P."/>
            <person name="Zhang L."/>
            <person name="Li J."/>
            <person name="Cui Z."/>
            <person name="Chen C."/>
            <person name="Stokes H.W."/>
            <person name="Kan B."/>
        </authorList>
    </citation>
    <scope>NUCLEOTIDE SEQUENCE</scope>
    <source>
        <strain evidence="1">JX20062026</strain>
    </source>
</reference>
<reference evidence="3" key="7">
    <citation type="submission" date="2023-08" db="EMBL/GenBank/DDBJ databases">
        <title>Vibrio cholerae Outbreaks in Tanzania Exemplify Founder Flush: Simultaneous Increases in Population Size and Genetic Diversity.</title>
        <authorList>
            <person name="Debes A.K."/>
            <person name="Mohammed A."/>
            <person name="Maseke I."/>
            <person name="Almeida M."/>
            <person name="Li S."/>
            <person name="Matimba H."/>
            <person name="Joachim A."/>
            <person name="Mizinduko M."/>
            <person name="Nyanga S."/>
            <person name="Kelly M."/>
            <person name="Kachwamba Y."/>
            <person name="Schaffer A.M."/>
            <person name="Nyanga A.S."/>
            <person name="Mghamba J."/>
            <person name="Mosha F.S."/>
            <person name="Sack D.A."/>
            <person name="Stine O.C."/>
        </authorList>
    </citation>
    <scope>NUCLEOTIDE SEQUENCE</scope>
    <source>
        <strain evidence="3">TDS0091212</strain>
    </source>
</reference>
<reference evidence="2 6" key="3">
    <citation type="submission" date="2015-07" db="EMBL/GenBank/DDBJ databases">
        <authorList>
            <consortium name="Pathogen Informatics"/>
        </authorList>
    </citation>
    <scope>NUCLEOTIDE SEQUENCE [LARGE SCALE GENOMIC DNA]</scope>
    <source>
        <strain evidence="2 6">A316</strain>
    </source>
</reference>
<accession>A0A085Q6Y5</accession>